<evidence type="ECO:0000256" key="16">
    <source>
        <dbReference type="ARBA" id="ARBA00022968"/>
    </source>
</evidence>
<evidence type="ECO:0000256" key="20">
    <source>
        <dbReference type="ARBA" id="ARBA00023251"/>
    </source>
</evidence>
<dbReference type="EMBL" id="CP065997">
    <property type="protein sequence ID" value="QQB34420.1"/>
    <property type="molecule type" value="Genomic_DNA"/>
</dbReference>
<feature type="region of interest" description="Disordered" evidence="27">
    <location>
        <begin position="779"/>
        <end position="882"/>
    </location>
</feature>
<keyword evidence="13 28" id="KW-0812">Transmembrane</keyword>
<dbReference type="SUPFAM" id="SSF56601">
    <property type="entry name" value="beta-lactamase/transpeptidase-like"/>
    <property type="match status" value="1"/>
</dbReference>
<gene>
    <name evidence="32" type="ORF">I6I07_28145</name>
</gene>
<feature type="transmembrane region" description="Helical" evidence="28">
    <location>
        <begin position="22"/>
        <end position="49"/>
    </location>
</feature>
<dbReference type="GO" id="GO:0071555">
    <property type="term" value="P:cell wall organization"/>
    <property type="evidence" value="ECO:0007669"/>
    <property type="project" value="UniProtKB-KW"/>
</dbReference>
<evidence type="ECO:0000256" key="5">
    <source>
        <dbReference type="ARBA" id="ARBA00012448"/>
    </source>
</evidence>
<feature type="compositionally biased region" description="Polar residues" evidence="27">
    <location>
        <begin position="780"/>
        <end position="790"/>
    </location>
</feature>
<evidence type="ECO:0000259" key="30">
    <source>
        <dbReference type="Pfam" id="PF00912"/>
    </source>
</evidence>
<evidence type="ECO:0000313" key="32">
    <source>
        <dbReference type="EMBL" id="QQB34420.1"/>
    </source>
</evidence>
<comment type="similarity">
    <text evidence="4">In the N-terminal section; belongs to the glycosyltransferase 51 family.</text>
</comment>
<dbReference type="UniPathway" id="UPA00219"/>
<dbReference type="Gene3D" id="3.40.710.10">
    <property type="entry name" value="DD-peptidase/beta-lactamase superfamily"/>
    <property type="match status" value="2"/>
</dbReference>
<evidence type="ECO:0000256" key="25">
    <source>
        <dbReference type="ARBA" id="ARBA00049902"/>
    </source>
</evidence>
<dbReference type="InterPro" id="IPR036950">
    <property type="entry name" value="PBP_transglycosylase"/>
</dbReference>
<evidence type="ECO:0000256" key="9">
    <source>
        <dbReference type="ARBA" id="ARBA00022645"/>
    </source>
</evidence>
<evidence type="ECO:0000256" key="27">
    <source>
        <dbReference type="SAM" id="MobiDB-lite"/>
    </source>
</evidence>
<keyword evidence="7" id="KW-1003">Cell membrane</keyword>
<protein>
    <recommendedName>
        <fullName evidence="6">Penicillin-binding protein 1A</fullName>
        <ecNumber evidence="24">2.4.99.28</ecNumber>
        <ecNumber evidence="5">3.4.16.4</ecNumber>
    </recommendedName>
</protein>
<evidence type="ECO:0000256" key="11">
    <source>
        <dbReference type="ARBA" id="ARBA00022676"/>
    </source>
</evidence>
<organism evidence="32 33">
    <name type="scientific">Achromobacter deleyi</name>
    <dbReference type="NCBI Taxonomy" id="1353891"/>
    <lineage>
        <taxon>Bacteria</taxon>
        <taxon>Pseudomonadati</taxon>
        <taxon>Pseudomonadota</taxon>
        <taxon>Betaproteobacteria</taxon>
        <taxon>Burkholderiales</taxon>
        <taxon>Alcaligenaceae</taxon>
        <taxon>Achromobacter</taxon>
    </lineage>
</organism>
<dbReference type="Pfam" id="PF00905">
    <property type="entry name" value="Transpeptidase"/>
    <property type="match status" value="1"/>
</dbReference>
<evidence type="ECO:0000256" key="17">
    <source>
        <dbReference type="ARBA" id="ARBA00022984"/>
    </source>
</evidence>
<dbReference type="Proteomes" id="UP000595231">
    <property type="component" value="Chromosome"/>
</dbReference>
<dbReference type="GO" id="GO:0009002">
    <property type="term" value="F:serine-type D-Ala-D-Ala carboxypeptidase activity"/>
    <property type="evidence" value="ECO:0007669"/>
    <property type="project" value="UniProtKB-EC"/>
</dbReference>
<evidence type="ECO:0000256" key="21">
    <source>
        <dbReference type="ARBA" id="ARBA00023268"/>
    </source>
</evidence>
<keyword evidence="11" id="KW-0328">Glycosyltransferase</keyword>
<comment type="subcellular location">
    <subcellularLocation>
        <location evidence="1">Cell inner membrane</location>
        <topology evidence="1">Single-pass type II membrane protein</topology>
    </subcellularLocation>
</comment>
<dbReference type="GO" id="GO:0008658">
    <property type="term" value="F:penicillin binding"/>
    <property type="evidence" value="ECO:0007669"/>
    <property type="project" value="InterPro"/>
</dbReference>
<keyword evidence="20" id="KW-0046">Antibiotic resistance</keyword>
<accession>A0A7T4B2C3</accession>
<evidence type="ECO:0000259" key="29">
    <source>
        <dbReference type="Pfam" id="PF00905"/>
    </source>
</evidence>
<dbReference type="Gene3D" id="1.10.3810.10">
    <property type="entry name" value="Biosynthetic peptidoglycan transglycosylase-like"/>
    <property type="match status" value="1"/>
</dbReference>
<dbReference type="SUPFAM" id="SSF53955">
    <property type="entry name" value="Lysozyme-like"/>
    <property type="match status" value="1"/>
</dbReference>
<evidence type="ECO:0000256" key="1">
    <source>
        <dbReference type="ARBA" id="ARBA00004249"/>
    </source>
</evidence>
<feature type="compositionally biased region" description="Gly residues" evidence="27">
    <location>
        <begin position="852"/>
        <end position="866"/>
    </location>
</feature>
<evidence type="ECO:0000256" key="19">
    <source>
        <dbReference type="ARBA" id="ARBA00023136"/>
    </source>
</evidence>
<keyword evidence="8" id="KW-0997">Cell inner membrane</keyword>
<evidence type="ECO:0000256" key="3">
    <source>
        <dbReference type="ARBA" id="ARBA00007090"/>
    </source>
</evidence>
<evidence type="ECO:0000256" key="2">
    <source>
        <dbReference type="ARBA" id="ARBA00004752"/>
    </source>
</evidence>
<feature type="domain" description="Penicillin-binding protein OB-like" evidence="31">
    <location>
        <begin position="339"/>
        <end position="446"/>
    </location>
</feature>
<evidence type="ECO:0000256" key="26">
    <source>
        <dbReference type="ARBA" id="ARBA00060592"/>
    </source>
</evidence>
<keyword evidence="14" id="KW-0378">Hydrolase</keyword>
<keyword evidence="15" id="KW-0133">Cell shape</keyword>
<feature type="domain" description="Glycosyl transferase family 51" evidence="30">
    <location>
        <begin position="76"/>
        <end position="249"/>
    </location>
</feature>
<evidence type="ECO:0000259" key="31">
    <source>
        <dbReference type="Pfam" id="PF17092"/>
    </source>
</evidence>
<reference evidence="32 33" key="1">
    <citation type="submission" date="2020-12" db="EMBL/GenBank/DDBJ databases">
        <title>FDA dAtabase for Regulatory Grade micrObial Sequences (FDA-ARGOS): Supporting development and validation of Infectious Disease Dx tests.</title>
        <authorList>
            <person name="Sproer C."/>
            <person name="Gronow S."/>
            <person name="Severitt S."/>
            <person name="Schroder I."/>
            <person name="Tallon L."/>
            <person name="Sadzewicz L."/>
            <person name="Zhao X."/>
            <person name="Boylan J."/>
            <person name="Ott S."/>
            <person name="Bowen H."/>
            <person name="Vavikolanu K."/>
            <person name="Mehta A."/>
            <person name="Aluvathingal J."/>
            <person name="Nadendla S."/>
            <person name="Lowell S."/>
            <person name="Myers T."/>
            <person name="Yan Y."/>
            <person name="Sichtig H."/>
        </authorList>
    </citation>
    <scope>NUCLEOTIDE SEQUENCE [LARGE SCALE GENOMIC DNA]</scope>
    <source>
        <strain evidence="32 33">FDAARGOS_1050</strain>
    </source>
</reference>
<comment type="catalytic activity">
    <reaction evidence="25">
        <text>[GlcNAc-(1-&gt;4)-Mur2Ac(oyl-L-Ala-gamma-D-Glu-L-Lys-D-Ala-D-Ala)](n)-di-trans,octa-cis-undecaprenyl diphosphate + beta-D-GlcNAc-(1-&gt;4)-Mur2Ac(oyl-L-Ala-gamma-D-Glu-L-Lys-D-Ala-D-Ala)-di-trans,octa-cis-undecaprenyl diphosphate = [GlcNAc-(1-&gt;4)-Mur2Ac(oyl-L-Ala-gamma-D-Glu-L-Lys-D-Ala-D-Ala)](n+1)-di-trans,octa-cis-undecaprenyl diphosphate + di-trans,octa-cis-undecaprenyl diphosphate + H(+)</text>
        <dbReference type="Rhea" id="RHEA:23708"/>
        <dbReference type="Rhea" id="RHEA-COMP:9602"/>
        <dbReference type="Rhea" id="RHEA-COMP:9603"/>
        <dbReference type="ChEBI" id="CHEBI:15378"/>
        <dbReference type="ChEBI" id="CHEBI:58405"/>
        <dbReference type="ChEBI" id="CHEBI:60033"/>
        <dbReference type="ChEBI" id="CHEBI:78435"/>
        <dbReference type="EC" id="2.4.99.28"/>
    </reaction>
</comment>
<evidence type="ECO:0000313" key="33">
    <source>
        <dbReference type="Proteomes" id="UP000595231"/>
    </source>
</evidence>
<dbReference type="EC" id="3.4.16.4" evidence="5"/>
<feature type="domain" description="Penicillin-binding protein transpeptidase" evidence="29">
    <location>
        <begin position="451"/>
        <end position="702"/>
    </location>
</feature>
<dbReference type="PANTHER" id="PTHR32282">
    <property type="entry name" value="BINDING PROTEIN TRANSPEPTIDASE, PUTATIVE-RELATED"/>
    <property type="match status" value="1"/>
</dbReference>
<keyword evidence="22" id="KW-0961">Cell wall biogenesis/degradation</keyword>
<dbReference type="GO" id="GO:0006508">
    <property type="term" value="P:proteolysis"/>
    <property type="evidence" value="ECO:0007669"/>
    <property type="project" value="UniProtKB-KW"/>
</dbReference>
<dbReference type="InterPro" id="IPR031376">
    <property type="entry name" value="PCB_OB"/>
</dbReference>
<sequence length="903" mass="96843">MSTPQQSSATPGGKSGFPWKRLLVKAGVAVAGLGVCGAVLVGLALAIAWPSLPDLHAMTDYRPRVPLRIYTADKVLIGEYGEEHRNVLRFDEIPPVMRQAVLSAEDDRFYQHGGVDWMGMARAVLVNLVKQSKTQGGSTITMQVARNFYLSSEKTYSRKFYELLLTYKIESELTKDQILELYMNQIYLGHRAYGFAAASRTYLGKPLSEVTPAEAAMLAGIPKAPSRFNPITNFPRAEIRQHYVLGRMKTLGYLTPEQADEALKQRLVIRGADGSSTRGFAIHGDYPAELARQLMYGVFQEQTYSKGIDVYTTIDSKDQEAAYRAVRDGVMDYTRRAPYPGPEDQIELPDGVEKDPAALDDLLDGVQEKTPDSEDLLAAVVLAASPQEVTVARSARDIITISDKKALSVVARALNPKASDSQRIQRGSVVYIHKNGDGWEIINMPALQAALVSMVPQDGAIRAMIGGFDYNRGTFNRVTQAWRQPGSNIKPFVYAAALERGLTPATQISDQPFMLTAAQTGSKDWQPKNDGNRYEPMLTLRQGLYKSKNMVTIRILQAISPQYAQDYLTRFGFDKARWPAVLPLGLGAGGATPLQVVNGYSVFANGGYRVTPYLVAKVTDRSGNVLMQAQPVVAGDAAARAIDPRTAWVMDDILRGVTTSGTAARAHQVLKRNDVGGKTGTTNEAVDVWFSGFTPSLATTVWMGFDQPKSLGTNEFGSGLALTTWLDYMQPALKGVPEAKPAPRPDGLLVDNGEYYFNEFPPGQAVASLDLSSGDPLTDFLNNNRSTDGVDNSVRPLPAPGAALPPATPPQAGTPQAGMPQAGTPQAGAQAPAQAMPAQQAPVAQPIPVPAAGGGALGGSLGGGDGDNTPIPPIPVPRVEADPLGGARASAVNGVGPLAARPL</sequence>
<comment type="pathway">
    <text evidence="2">Cell wall biogenesis; peptidoglycan biosynthesis.</text>
</comment>
<evidence type="ECO:0000256" key="4">
    <source>
        <dbReference type="ARBA" id="ARBA00007739"/>
    </source>
</evidence>
<dbReference type="RefSeq" id="WP_198484592.1">
    <property type="nucleotide sequence ID" value="NZ_CP065997.1"/>
</dbReference>
<comment type="similarity">
    <text evidence="3">In the C-terminal section; belongs to the transpeptidase family.</text>
</comment>
<evidence type="ECO:0000256" key="22">
    <source>
        <dbReference type="ARBA" id="ARBA00023316"/>
    </source>
</evidence>
<proteinExistence type="inferred from homology"/>
<dbReference type="Pfam" id="PF17092">
    <property type="entry name" value="PCB_OB"/>
    <property type="match status" value="1"/>
</dbReference>
<dbReference type="GO" id="GO:0046677">
    <property type="term" value="P:response to antibiotic"/>
    <property type="evidence" value="ECO:0007669"/>
    <property type="project" value="UniProtKB-KW"/>
</dbReference>
<dbReference type="GO" id="GO:0008955">
    <property type="term" value="F:peptidoglycan glycosyltransferase activity"/>
    <property type="evidence" value="ECO:0007669"/>
    <property type="project" value="UniProtKB-EC"/>
</dbReference>
<dbReference type="GO" id="GO:0008360">
    <property type="term" value="P:regulation of cell shape"/>
    <property type="evidence" value="ECO:0007669"/>
    <property type="project" value="UniProtKB-KW"/>
</dbReference>
<dbReference type="InterPro" id="IPR050396">
    <property type="entry name" value="Glycosyltr_51/Transpeptidase"/>
</dbReference>
<dbReference type="InterPro" id="IPR001264">
    <property type="entry name" value="Glyco_trans_51"/>
</dbReference>
<evidence type="ECO:0000256" key="28">
    <source>
        <dbReference type="SAM" id="Phobius"/>
    </source>
</evidence>
<dbReference type="EC" id="2.4.99.28" evidence="24"/>
<dbReference type="PANTHER" id="PTHR32282:SF27">
    <property type="entry name" value="PENICILLIN-BINDING PROTEIN 1A"/>
    <property type="match status" value="1"/>
</dbReference>
<dbReference type="AlphaFoldDB" id="A0A7T4B2C3"/>
<dbReference type="InterPro" id="IPR023346">
    <property type="entry name" value="Lysozyme-like_dom_sf"/>
</dbReference>
<keyword evidence="19 28" id="KW-0472">Membrane</keyword>
<dbReference type="NCBIfam" id="TIGR02074">
    <property type="entry name" value="PBP_1a_fam"/>
    <property type="match status" value="1"/>
</dbReference>
<evidence type="ECO:0000256" key="10">
    <source>
        <dbReference type="ARBA" id="ARBA00022670"/>
    </source>
</evidence>
<dbReference type="FunFam" id="1.10.3810.10:FF:000003">
    <property type="entry name" value="Penicillin-binding protein 1a"/>
    <property type="match status" value="1"/>
</dbReference>
<comment type="pathway">
    <text evidence="26">Glycan biosynthesis.</text>
</comment>
<dbReference type="GO" id="GO:0009252">
    <property type="term" value="P:peptidoglycan biosynthetic process"/>
    <property type="evidence" value="ECO:0007669"/>
    <property type="project" value="UniProtKB-UniPathway"/>
</dbReference>
<evidence type="ECO:0000256" key="6">
    <source>
        <dbReference type="ARBA" id="ARBA00018638"/>
    </source>
</evidence>
<feature type="compositionally biased region" description="Low complexity" evidence="27">
    <location>
        <begin position="800"/>
        <end position="846"/>
    </location>
</feature>
<keyword evidence="12" id="KW-0808">Transferase</keyword>
<keyword evidence="10" id="KW-0645">Protease</keyword>
<name>A0A7T4B2C3_9BURK</name>
<evidence type="ECO:0000256" key="15">
    <source>
        <dbReference type="ARBA" id="ARBA00022960"/>
    </source>
</evidence>
<dbReference type="Pfam" id="PF00912">
    <property type="entry name" value="Transgly"/>
    <property type="match status" value="1"/>
</dbReference>
<comment type="catalytic activity">
    <reaction evidence="23">
        <text>Preferential cleavage: (Ac)2-L-Lys-D-Ala-|-D-Ala. Also transpeptidation of peptidyl-alanyl moieties that are N-acyl substituents of D-alanine.</text>
        <dbReference type="EC" id="3.4.16.4"/>
    </reaction>
</comment>
<dbReference type="GO" id="GO:0005886">
    <property type="term" value="C:plasma membrane"/>
    <property type="evidence" value="ECO:0007669"/>
    <property type="project" value="UniProtKB-SubCell"/>
</dbReference>
<dbReference type="InterPro" id="IPR012338">
    <property type="entry name" value="Beta-lactam/transpept-like"/>
</dbReference>
<evidence type="ECO:0000256" key="14">
    <source>
        <dbReference type="ARBA" id="ARBA00022801"/>
    </source>
</evidence>
<evidence type="ECO:0000256" key="8">
    <source>
        <dbReference type="ARBA" id="ARBA00022519"/>
    </source>
</evidence>
<keyword evidence="9" id="KW-0121">Carboxypeptidase</keyword>
<evidence type="ECO:0000256" key="24">
    <source>
        <dbReference type="ARBA" id="ARBA00044770"/>
    </source>
</evidence>
<dbReference type="GO" id="GO:0030288">
    <property type="term" value="C:outer membrane-bounded periplasmic space"/>
    <property type="evidence" value="ECO:0007669"/>
    <property type="project" value="TreeGrafter"/>
</dbReference>
<evidence type="ECO:0000256" key="23">
    <source>
        <dbReference type="ARBA" id="ARBA00034000"/>
    </source>
</evidence>
<keyword evidence="17" id="KW-0573">Peptidoglycan synthesis</keyword>
<dbReference type="InterPro" id="IPR001460">
    <property type="entry name" value="PCN-bd_Tpept"/>
</dbReference>
<keyword evidence="21" id="KW-0511">Multifunctional enzyme</keyword>
<keyword evidence="16" id="KW-0735">Signal-anchor</keyword>
<keyword evidence="18 28" id="KW-1133">Transmembrane helix</keyword>
<evidence type="ECO:0000256" key="13">
    <source>
        <dbReference type="ARBA" id="ARBA00022692"/>
    </source>
</evidence>
<evidence type="ECO:0000256" key="7">
    <source>
        <dbReference type="ARBA" id="ARBA00022475"/>
    </source>
</evidence>
<evidence type="ECO:0000256" key="18">
    <source>
        <dbReference type="ARBA" id="ARBA00022989"/>
    </source>
</evidence>
<evidence type="ECO:0000256" key="12">
    <source>
        <dbReference type="ARBA" id="ARBA00022679"/>
    </source>
</evidence>